<dbReference type="EMBL" id="JBHULH010000001">
    <property type="protein sequence ID" value="MFD2566720.1"/>
    <property type="molecule type" value="Genomic_DNA"/>
</dbReference>
<evidence type="ECO:0000313" key="2">
    <source>
        <dbReference type="EMBL" id="MFD2566720.1"/>
    </source>
</evidence>
<feature type="chain" id="PRO_5045772950" description="Dockerin domain-containing protein" evidence="1">
    <location>
        <begin position="20"/>
        <end position="291"/>
    </location>
</feature>
<comment type="caution">
    <text evidence="2">The sequence shown here is derived from an EMBL/GenBank/DDBJ whole genome shotgun (WGS) entry which is preliminary data.</text>
</comment>
<sequence>MLKKMFVAGVLLTSIIAMSCASCTSNNDTDLTVTGTIDPGNDPNFTIVAHSDPGFSSFNRKVVVFGIDIYAVAGVDDVKLLHAANIMAQYLDNDEDGTVDDQAVLDQMIAGKAFLVMWANENDLNINPPSGRIGQDLGNDETNPNYVSSGFTGRFDAALEEVLHIINNAGHSRAYPSAFGQAQGSDLANAMDIARGGQFLTIPNSYPAGAWYTYNDTTCDYASCQTIEYLYWALTSILGAQASDVRLNEINNEWKLNTREKVQQTDVAIYNLLTDPQYKMPTVLPDGTYRR</sequence>
<gene>
    <name evidence="2" type="ORF">ACFSRZ_05015</name>
</gene>
<dbReference type="PROSITE" id="PS51257">
    <property type="entry name" value="PROKAR_LIPOPROTEIN"/>
    <property type="match status" value="1"/>
</dbReference>
<reference evidence="3" key="1">
    <citation type="journal article" date="2019" name="Int. J. Syst. Evol. Microbiol.">
        <title>The Global Catalogue of Microorganisms (GCM) 10K type strain sequencing project: providing services to taxonomists for standard genome sequencing and annotation.</title>
        <authorList>
            <consortium name="The Broad Institute Genomics Platform"/>
            <consortium name="The Broad Institute Genome Sequencing Center for Infectious Disease"/>
            <person name="Wu L."/>
            <person name="Ma J."/>
        </authorList>
    </citation>
    <scope>NUCLEOTIDE SEQUENCE [LARGE SCALE GENOMIC DNA]</scope>
    <source>
        <strain evidence="3">KCTC 52127</strain>
    </source>
</reference>
<accession>A0ABW5LPJ6</accession>
<evidence type="ECO:0000256" key="1">
    <source>
        <dbReference type="SAM" id="SignalP"/>
    </source>
</evidence>
<dbReference type="RefSeq" id="WP_379665424.1">
    <property type="nucleotide sequence ID" value="NZ_JBHULH010000001.1"/>
</dbReference>
<proteinExistence type="predicted"/>
<evidence type="ECO:0000313" key="3">
    <source>
        <dbReference type="Proteomes" id="UP001597508"/>
    </source>
</evidence>
<evidence type="ECO:0008006" key="4">
    <source>
        <dbReference type="Google" id="ProtNLM"/>
    </source>
</evidence>
<protein>
    <recommendedName>
        <fullName evidence="4">Dockerin domain-containing protein</fullName>
    </recommendedName>
</protein>
<keyword evidence="1" id="KW-0732">Signal</keyword>
<dbReference type="Proteomes" id="UP001597508">
    <property type="component" value="Unassembled WGS sequence"/>
</dbReference>
<organism evidence="2 3">
    <name type="scientific">Pseudotenacibaculum haliotis</name>
    <dbReference type="NCBI Taxonomy" id="1862138"/>
    <lineage>
        <taxon>Bacteria</taxon>
        <taxon>Pseudomonadati</taxon>
        <taxon>Bacteroidota</taxon>
        <taxon>Flavobacteriia</taxon>
        <taxon>Flavobacteriales</taxon>
        <taxon>Flavobacteriaceae</taxon>
        <taxon>Pseudotenacibaculum</taxon>
    </lineage>
</organism>
<keyword evidence="3" id="KW-1185">Reference proteome</keyword>
<feature type="signal peptide" evidence="1">
    <location>
        <begin position="1"/>
        <end position="19"/>
    </location>
</feature>
<name>A0ABW5LPJ6_9FLAO</name>